<feature type="domain" description="Excalibur calcium-binding" evidence="3">
    <location>
        <begin position="2"/>
        <end position="38"/>
    </location>
</feature>
<comment type="caution">
    <text evidence="4">The sequence shown here is derived from an EMBL/GenBank/DDBJ whole genome shotgun (WGS) entry which is preliminary data.</text>
</comment>
<feature type="compositionally biased region" description="Low complexity" evidence="1">
    <location>
        <begin position="45"/>
        <end position="61"/>
    </location>
</feature>
<keyword evidence="2" id="KW-0812">Transmembrane</keyword>
<keyword evidence="2" id="KW-0472">Membrane</keyword>
<sequence>MPFASCDDAAAAGYGLILRGSPAYSANLDRDGDGRACEANGSGTGVTTPQVPGSGTGVTTPEVVTPTDTTGFDNCTEARAAGRVNIPVGDPAYAPHLDRDLDGIGCEQGGDDEAETGTDVIVDYVPESWGNGQYNQVGQVPVGGADTGVAVESENTVPGLAVAGGLTLVAAAGASLIARRRTAQV</sequence>
<dbReference type="AlphaFoldDB" id="A0A6N8GJW3"/>
<dbReference type="InterPro" id="IPR008613">
    <property type="entry name" value="Excalibur_Ca-bd_domain"/>
</dbReference>
<feature type="domain" description="Excalibur calcium-binding" evidence="3">
    <location>
        <begin position="71"/>
        <end position="107"/>
    </location>
</feature>
<feature type="region of interest" description="Disordered" evidence="1">
    <location>
        <begin position="41"/>
        <end position="61"/>
    </location>
</feature>
<evidence type="ECO:0000313" key="4">
    <source>
        <dbReference type="EMBL" id="MUN63426.1"/>
    </source>
</evidence>
<protein>
    <recommendedName>
        <fullName evidence="3">Excalibur calcium-binding domain-containing protein</fullName>
    </recommendedName>
</protein>
<keyword evidence="2" id="KW-1133">Transmembrane helix</keyword>
<reference evidence="4 5" key="1">
    <citation type="submission" date="2019-12" db="EMBL/GenBank/DDBJ databases">
        <authorList>
            <person name="Shi Y."/>
        </authorList>
    </citation>
    <scope>NUCLEOTIDE SEQUENCE [LARGE SCALE GENOMIC DNA]</scope>
    <source>
        <strain evidence="4 5">JCM 17929</strain>
    </source>
</reference>
<feature type="transmembrane region" description="Helical" evidence="2">
    <location>
        <begin position="157"/>
        <end position="178"/>
    </location>
</feature>
<dbReference type="EMBL" id="WOGU01000007">
    <property type="protein sequence ID" value="MUN63426.1"/>
    <property type="molecule type" value="Genomic_DNA"/>
</dbReference>
<dbReference type="Pfam" id="PF05901">
    <property type="entry name" value="Excalibur"/>
    <property type="match status" value="2"/>
</dbReference>
<proteinExistence type="predicted"/>
<dbReference type="SMART" id="SM00894">
    <property type="entry name" value="Excalibur"/>
    <property type="match status" value="2"/>
</dbReference>
<gene>
    <name evidence="4" type="ORF">GMA12_09785</name>
</gene>
<accession>A0A6N8GJW3</accession>
<evidence type="ECO:0000313" key="5">
    <source>
        <dbReference type="Proteomes" id="UP000436989"/>
    </source>
</evidence>
<name>A0A6N8GJW3_9MICC</name>
<organism evidence="4 5">
    <name type="scientific">Kocuria sediminis</name>
    <dbReference type="NCBI Taxonomy" id="1038857"/>
    <lineage>
        <taxon>Bacteria</taxon>
        <taxon>Bacillati</taxon>
        <taxon>Actinomycetota</taxon>
        <taxon>Actinomycetes</taxon>
        <taxon>Micrococcales</taxon>
        <taxon>Micrococcaceae</taxon>
        <taxon>Kocuria</taxon>
    </lineage>
</organism>
<evidence type="ECO:0000259" key="3">
    <source>
        <dbReference type="SMART" id="SM00894"/>
    </source>
</evidence>
<keyword evidence="5" id="KW-1185">Reference proteome</keyword>
<evidence type="ECO:0000256" key="1">
    <source>
        <dbReference type="SAM" id="MobiDB-lite"/>
    </source>
</evidence>
<dbReference type="Proteomes" id="UP000436989">
    <property type="component" value="Unassembled WGS sequence"/>
</dbReference>
<evidence type="ECO:0000256" key="2">
    <source>
        <dbReference type="SAM" id="Phobius"/>
    </source>
</evidence>